<evidence type="ECO:0000256" key="2">
    <source>
        <dbReference type="SAM" id="SignalP"/>
    </source>
</evidence>
<dbReference type="InterPro" id="IPR013517">
    <property type="entry name" value="FG-GAP"/>
</dbReference>
<dbReference type="SUPFAM" id="SSF69318">
    <property type="entry name" value="Integrin alpha N-terminal domain"/>
    <property type="match status" value="1"/>
</dbReference>
<evidence type="ECO:0000313" key="5">
    <source>
        <dbReference type="Proteomes" id="UP001596106"/>
    </source>
</evidence>
<dbReference type="RefSeq" id="WP_379850994.1">
    <property type="nucleotide sequence ID" value="NZ_JBHSMA010000017.1"/>
</dbReference>
<comment type="caution">
    <text evidence="4">The sequence shown here is derived from an EMBL/GenBank/DDBJ whole genome shotgun (WGS) entry which is preliminary data.</text>
</comment>
<dbReference type="PANTHER" id="PTHR44103:SF1">
    <property type="entry name" value="PROPROTEIN CONVERTASE P"/>
    <property type="match status" value="1"/>
</dbReference>
<protein>
    <submittedName>
        <fullName evidence="4">FG-GAP repeat domain-containing protein</fullName>
    </submittedName>
</protein>
<dbReference type="Proteomes" id="UP001596106">
    <property type="component" value="Unassembled WGS sequence"/>
</dbReference>
<dbReference type="EMBL" id="JBHSMA010000017">
    <property type="protein sequence ID" value="MFC5412956.1"/>
    <property type="molecule type" value="Genomic_DNA"/>
</dbReference>
<dbReference type="InterPro" id="IPR054583">
    <property type="entry name" value="Beta-prop_AUDH"/>
</dbReference>
<evidence type="ECO:0000313" key="4">
    <source>
        <dbReference type="EMBL" id="MFC5412956.1"/>
    </source>
</evidence>
<dbReference type="Pfam" id="PF22301">
    <property type="entry name" value="AUDH_beta_propeller"/>
    <property type="match status" value="1"/>
</dbReference>
<dbReference type="Pfam" id="PF13517">
    <property type="entry name" value="FG-GAP_3"/>
    <property type="match status" value="1"/>
</dbReference>
<sequence length="395" mass="43904">MKKLLALLLLAGPLFAQKPTFKLQVVDNQIDIGYGVAIGDVDGDRKPDILLADQKEIVWYRNPGKPGDTWKRYVMAQNLTPQDNVCLAARDLDGDGKVEVAVGAGWNPSETNDTTKSGAVFYLIRPTDPTKNWEAVRLHHEITTHRMRWARVAPNRYQLIVVPLHGLGNKNGEGRGVKILGYEKPQNPRDPWRMQLVDSTMHLTHNFEIWEDGPETRLLIGSKEGGKTVAFRGGKWTPVERWIGAGNGMGEVRRGFQTNKTPFVAAVEPMHGNKLVVYKNGSTASAPDKLTYEVQQTLTAQMNQGHALAVGDFLKLGVDQIAVGWRNPNAEKKVGVRLFVPDKTLQTWQEHSLDDSVMMATEDLQAADLDGDGDLDLIASGRATLNLLIYWNQLK</sequence>
<evidence type="ECO:0000256" key="1">
    <source>
        <dbReference type="ARBA" id="ARBA00022729"/>
    </source>
</evidence>
<keyword evidence="1 2" id="KW-0732">Signal</keyword>
<feature type="signal peptide" evidence="2">
    <location>
        <begin position="1"/>
        <end position="16"/>
    </location>
</feature>
<dbReference type="InterPro" id="IPR028994">
    <property type="entry name" value="Integrin_alpha_N"/>
</dbReference>
<proteinExistence type="predicted"/>
<evidence type="ECO:0000259" key="3">
    <source>
        <dbReference type="Pfam" id="PF22301"/>
    </source>
</evidence>
<feature type="domain" description="Aldos-2-ulose dehydratase beta-propeller" evidence="3">
    <location>
        <begin position="118"/>
        <end position="279"/>
    </location>
</feature>
<dbReference type="Gene3D" id="2.130.10.130">
    <property type="entry name" value="Integrin alpha, N-terminal"/>
    <property type="match status" value="2"/>
</dbReference>
<dbReference type="PANTHER" id="PTHR44103">
    <property type="entry name" value="PROPROTEIN CONVERTASE P"/>
    <property type="match status" value="1"/>
</dbReference>
<organism evidence="4 5">
    <name type="scientific">Larkinella bovis</name>
    <dbReference type="NCBI Taxonomy" id="683041"/>
    <lineage>
        <taxon>Bacteria</taxon>
        <taxon>Pseudomonadati</taxon>
        <taxon>Bacteroidota</taxon>
        <taxon>Cytophagia</taxon>
        <taxon>Cytophagales</taxon>
        <taxon>Spirosomataceae</taxon>
        <taxon>Larkinella</taxon>
    </lineage>
</organism>
<reference evidence="5" key="1">
    <citation type="journal article" date="2019" name="Int. J. Syst. Evol. Microbiol.">
        <title>The Global Catalogue of Microorganisms (GCM) 10K type strain sequencing project: providing services to taxonomists for standard genome sequencing and annotation.</title>
        <authorList>
            <consortium name="The Broad Institute Genomics Platform"/>
            <consortium name="The Broad Institute Genome Sequencing Center for Infectious Disease"/>
            <person name="Wu L."/>
            <person name="Ma J."/>
        </authorList>
    </citation>
    <scope>NUCLEOTIDE SEQUENCE [LARGE SCALE GENOMIC DNA]</scope>
    <source>
        <strain evidence="5">CCUG 55250</strain>
    </source>
</reference>
<name>A0ABW0IHX0_9BACT</name>
<keyword evidence="5" id="KW-1185">Reference proteome</keyword>
<gene>
    <name evidence="4" type="ORF">ACFPMF_26770</name>
</gene>
<feature type="chain" id="PRO_5047540022" evidence="2">
    <location>
        <begin position="17"/>
        <end position="395"/>
    </location>
</feature>
<accession>A0ABW0IHX0</accession>